<dbReference type="Proteomes" id="UP000221961">
    <property type="component" value="Chromosome"/>
</dbReference>
<feature type="domain" description="DUF6968" evidence="2">
    <location>
        <begin position="21"/>
        <end position="81"/>
    </location>
</feature>
<feature type="region of interest" description="Disordered" evidence="1">
    <location>
        <begin position="96"/>
        <end position="127"/>
    </location>
</feature>
<protein>
    <recommendedName>
        <fullName evidence="2">DUF6968 domain-containing protein</fullName>
    </recommendedName>
</protein>
<name>A0A291RT52_9NOCA</name>
<dbReference type="KEGG" id="ntp:CRH09_34120"/>
<accession>A0A291RT52</accession>
<feature type="compositionally biased region" description="Gly residues" evidence="1">
    <location>
        <begin position="118"/>
        <end position="127"/>
    </location>
</feature>
<proteinExistence type="predicted"/>
<dbReference type="EMBL" id="CP023778">
    <property type="protein sequence ID" value="ATL70470.1"/>
    <property type="molecule type" value="Genomic_DNA"/>
</dbReference>
<dbReference type="InterPro" id="IPR054241">
    <property type="entry name" value="DUF6968"/>
</dbReference>
<dbReference type="Pfam" id="PF22302">
    <property type="entry name" value="DUF6968"/>
    <property type="match status" value="1"/>
</dbReference>
<feature type="compositionally biased region" description="Basic residues" evidence="1">
    <location>
        <begin position="100"/>
        <end position="114"/>
    </location>
</feature>
<evidence type="ECO:0000313" key="4">
    <source>
        <dbReference type="Proteomes" id="UP000221961"/>
    </source>
</evidence>
<organism evidence="3 4">
    <name type="scientific">Nocardia terpenica</name>
    <dbReference type="NCBI Taxonomy" id="455432"/>
    <lineage>
        <taxon>Bacteria</taxon>
        <taxon>Bacillati</taxon>
        <taxon>Actinomycetota</taxon>
        <taxon>Actinomycetes</taxon>
        <taxon>Mycobacteriales</taxon>
        <taxon>Nocardiaceae</taxon>
        <taxon>Nocardia</taxon>
    </lineage>
</organism>
<evidence type="ECO:0000259" key="2">
    <source>
        <dbReference type="Pfam" id="PF22302"/>
    </source>
</evidence>
<gene>
    <name evidence="3" type="ORF">CRH09_34120</name>
</gene>
<evidence type="ECO:0000313" key="3">
    <source>
        <dbReference type="EMBL" id="ATL70470.1"/>
    </source>
</evidence>
<dbReference type="AlphaFoldDB" id="A0A291RT52"/>
<evidence type="ECO:0000256" key="1">
    <source>
        <dbReference type="SAM" id="MobiDB-lite"/>
    </source>
</evidence>
<reference evidence="3 4" key="1">
    <citation type="submission" date="2017-10" db="EMBL/GenBank/DDBJ databases">
        <title>Comparative genomics between pathogenic Norcardia.</title>
        <authorList>
            <person name="Zeng L."/>
        </authorList>
    </citation>
    <scope>NUCLEOTIDE SEQUENCE [LARGE SCALE GENOMIC DNA]</scope>
    <source>
        <strain evidence="3 4">NC_YFY_NT001</strain>
    </source>
</reference>
<sequence length="127" mass="13564">MGVSGGVDKVIASRLVSEDCQTNKVEIGKPHPVDGGPTECIYRIDAHGPWTAQGTDELAALYAALTQVGQRLAWANRNSGRRQHLDAVLLGGKRCDASKVRRQPRHRRGPRYRAGHPGTAGEGSASG</sequence>